<comment type="caution">
    <text evidence="2">The sequence shown here is derived from an EMBL/GenBank/DDBJ whole genome shotgun (WGS) entry which is preliminary data.</text>
</comment>
<feature type="transmembrane region" description="Helical" evidence="1">
    <location>
        <begin position="199"/>
        <end position="222"/>
    </location>
</feature>
<dbReference type="Proteomes" id="UP000057389">
    <property type="component" value="Unassembled WGS sequence"/>
</dbReference>
<accession>A0A125P4U7</accession>
<dbReference type="GeneID" id="300180409"/>
<feature type="transmembrane region" description="Helical" evidence="1">
    <location>
        <begin position="242"/>
        <end position="267"/>
    </location>
</feature>
<keyword evidence="1" id="KW-0472">Membrane</keyword>
<protein>
    <recommendedName>
        <fullName evidence="4">ABC transporter</fullName>
    </recommendedName>
</protein>
<dbReference type="RefSeq" id="WP_060469454.1">
    <property type="nucleotide sequence ID" value="NZ_AP025515.1"/>
</dbReference>
<dbReference type="AlphaFoldDB" id="A0A125P4U7"/>
<keyword evidence="1" id="KW-0812">Transmembrane</keyword>
<reference evidence="2 3" key="1">
    <citation type="submission" date="2015-11" db="EMBL/GenBank/DDBJ databases">
        <title>Draft WGS of Vibrio toranzoniae.</title>
        <authorList>
            <person name="Lasa A."/>
            <person name="Romalde J.L."/>
        </authorList>
    </citation>
    <scope>NUCLEOTIDE SEQUENCE [LARGE SCALE GENOMIC DNA]</scope>
    <source>
        <strain evidence="2 3">Vb 10.8</strain>
    </source>
</reference>
<feature type="transmembrane region" description="Helical" evidence="1">
    <location>
        <begin position="163"/>
        <end position="187"/>
    </location>
</feature>
<proteinExistence type="predicted"/>
<feature type="transmembrane region" description="Helical" evidence="1">
    <location>
        <begin position="21"/>
        <end position="40"/>
    </location>
</feature>
<organism evidence="2 3">
    <name type="scientific">Vibrio toranzoniae</name>
    <dbReference type="NCBI Taxonomy" id="1194427"/>
    <lineage>
        <taxon>Bacteria</taxon>
        <taxon>Pseudomonadati</taxon>
        <taxon>Pseudomonadota</taxon>
        <taxon>Gammaproteobacteria</taxon>
        <taxon>Vibrionales</taxon>
        <taxon>Vibrionaceae</taxon>
        <taxon>Vibrio</taxon>
    </lineage>
</organism>
<evidence type="ECO:0008006" key="4">
    <source>
        <dbReference type="Google" id="ProtNLM"/>
    </source>
</evidence>
<keyword evidence="1" id="KW-1133">Transmembrane helix</keyword>
<evidence type="ECO:0000313" key="2">
    <source>
        <dbReference type="EMBL" id="KWT99238.1"/>
    </source>
</evidence>
<name>A0A125P4U7_9VIBR</name>
<dbReference type="EMBL" id="LMXU01000033">
    <property type="protein sequence ID" value="KWT99238.1"/>
    <property type="molecule type" value="Genomic_DNA"/>
</dbReference>
<feature type="transmembrane region" description="Helical" evidence="1">
    <location>
        <begin position="70"/>
        <end position="87"/>
    </location>
</feature>
<keyword evidence="3" id="KW-1185">Reference proteome</keyword>
<gene>
    <name evidence="2" type="ORF">APQ14_16530</name>
</gene>
<evidence type="ECO:0000313" key="3">
    <source>
        <dbReference type="Proteomes" id="UP000057389"/>
    </source>
</evidence>
<dbReference type="OrthoDB" id="118685at2"/>
<feature type="transmembrane region" description="Helical" evidence="1">
    <location>
        <begin position="118"/>
        <end position="143"/>
    </location>
</feature>
<sequence>MHPSFYMLEKELIEHKINTRLPLFVALCGLLLFVSLFFSGQAQHDFFFQMEVNGDVSDIHREFAQDLNSVIYFGAGLVSLLLSTLYIPKTLRKERQEGSSMFWRSMPVSNAMTHGVKLGFGLVVIPALCALLVLFADFLLWILNISSQQQLALLVEQQSLFYVLSNWLVFFGRMMLVALVLLPLATVTLAISQLVNSPLLVIFISSYAIKFLSVAVFGFYGINDFLSLIASLPINVLMASNPFSAIAEAPVLSLGIYVLIGVSGYLLSLKLNRTDDVSLKGLFQR</sequence>
<evidence type="ECO:0000256" key="1">
    <source>
        <dbReference type="SAM" id="Phobius"/>
    </source>
</evidence>